<gene>
    <name evidence="1" type="ORF">AACH28_22720</name>
</gene>
<evidence type="ECO:0000313" key="2">
    <source>
        <dbReference type="Proteomes" id="UP001485301"/>
    </source>
</evidence>
<protein>
    <submittedName>
        <fullName evidence="1">Uncharacterized protein</fullName>
    </submittedName>
</protein>
<dbReference type="EMBL" id="CP151087">
    <property type="protein sequence ID" value="WZN55407.1"/>
    <property type="molecule type" value="Genomic_DNA"/>
</dbReference>
<sequence length="106" mass="12102">MKRRTFIQALNFGIASATLYKGYANEILFSSDAELGNKELSYHKIKDIRFSTVKMNYPRLVGKNARLDLHGYGPDVEIGVIRTDQEQWAGPHSVAQDVKLNKFREN</sequence>
<organism evidence="1 2">
    <name type="scientific">Sphingobacterium thalpophilum</name>
    <dbReference type="NCBI Taxonomy" id="259"/>
    <lineage>
        <taxon>Bacteria</taxon>
        <taxon>Pseudomonadati</taxon>
        <taxon>Bacteroidota</taxon>
        <taxon>Sphingobacteriia</taxon>
        <taxon>Sphingobacteriales</taxon>
        <taxon>Sphingobacteriaceae</taxon>
        <taxon>Sphingobacterium</taxon>
    </lineage>
</organism>
<accession>A0ACD5C133</accession>
<keyword evidence="2" id="KW-1185">Reference proteome</keyword>
<name>A0ACD5C133_9SPHI</name>
<proteinExistence type="predicted"/>
<dbReference type="Proteomes" id="UP001485301">
    <property type="component" value="Chromosome"/>
</dbReference>
<evidence type="ECO:0000313" key="1">
    <source>
        <dbReference type="EMBL" id="WZN55407.1"/>
    </source>
</evidence>
<reference evidence="1" key="1">
    <citation type="submission" date="2024-04" db="EMBL/GenBank/DDBJ databases">
        <title>Complete genome sequence of Sphingobacterium thalpophiium BAA-1094.</title>
        <authorList>
            <person name="Adaikpoh B.I."/>
        </authorList>
    </citation>
    <scope>NUCLEOTIDE SEQUENCE</scope>
    <source>
        <strain evidence="1">BAA-1094</strain>
    </source>
</reference>